<gene>
    <name evidence="2" type="ORF">Syun_008842</name>
</gene>
<organism evidence="2 3">
    <name type="scientific">Stephania yunnanensis</name>
    <dbReference type="NCBI Taxonomy" id="152371"/>
    <lineage>
        <taxon>Eukaryota</taxon>
        <taxon>Viridiplantae</taxon>
        <taxon>Streptophyta</taxon>
        <taxon>Embryophyta</taxon>
        <taxon>Tracheophyta</taxon>
        <taxon>Spermatophyta</taxon>
        <taxon>Magnoliopsida</taxon>
        <taxon>Ranunculales</taxon>
        <taxon>Menispermaceae</taxon>
        <taxon>Menispermoideae</taxon>
        <taxon>Cissampelideae</taxon>
        <taxon>Stephania</taxon>
    </lineage>
</organism>
<feature type="region of interest" description="Disordered" evidence="1">
    <location>
        <begin position="223"/>
        <end position="260"/>
    </location>
</feature>
<dbReference type="Proteomes" id="UP001420932">
    <property type="component" value="Unassembled WGS sequence"/>
</dbReference>
<proteinExistence type="predicted"/>
<evidence type="ECO:0000256" key="1">
    <source>
        <dbReference type="SAM" id="MobiDB-lite"/>
    </source>
</evidence>
<evidence type="ECO:0000313" key="2">
    <source>
        <dbReference type="EMBL" id="KAK9150533.1"/>
    </source>
</evidence>
<sequence length="318" mass="35499">MGNCLNRKFDVLEGEFLPRLKAFVEIGFSQCHNHHQMLARSLVSSSTPTVSPPPSQVLPFNAPSLVDNYKTPHVPYSIEVCANHGVRVLRDVGICYLTLYDTRVLDRGQSDKVAQNPLALTSTRICTRPSQKARWGVQLSWVLVVISNLAFEYIVFGDVQETLGKPSGEDSLNDFLQERKELRKGARTSQTGCLLKGVGKDDSMDLLGQQLAIRTSQANAVEPSYSNAIESDRGKEREGDTNKDSEVKDGAGGKGDEEEVEVEVKEHVEVEVAVVVVVGVEVKVKMVPLKKMRKEVQVREIMKVVKVKREKIPKKWWK</sequence>
<dbReference type="AlphaFoldDB" id="A0AAP0PMY4"/>
<dbReference type="EMBL" id="JBBNAF010000004">
    <property type="protein sequence ID" value="KAK9150533.1"/>
    <property type="molecule type" value="Genomic_DNA"/>
</dbReference>
<keyword evidence="3" id="KW-1185">Reference proteome</keyword>
<evidence type="ECO:0000313" key="3">
    <source>
        <dbReference type="Proteomes" id="UP001420932"/>
    </source>
</evidence>
<comment type="caution">
    <text evidence="2">The sequence shown here is derived from an EMBL/GenBank/DDBJ whole genome shotgun (WGS) entry which is preliminary data.</text>
</comment>
<accession>A0AAP0PMY4</accession>
<reference evidence="2 3" key="1">
    <citation type="submission" date="2024-01" db="EMBL/GenBank/DDBJ databases">
        <title>Genome assemblies of Stephania.</title>
        <authorList>
            <person name="Yang L."/>
        </authorList>
    </citation>
    <scope>NUCLEOTIDE SEQUENCE [LARGE SCALE GENOMIC DNA]</scope>
    <source>
        <strain evidence="2">YNDBR</strain>
        <tissue evidence="2">Leaf</tissue>
    </source>
</reference>
<protein>
    <submittedName>
        <fullName evidence="2">Uncharacterized protein</fullName>
    </submittedName>
</protein>
<name>A0AAP0PMY4_9MAGN</name>
<feature type="compositionally biased region" description="Basic and acidic residues" evidence="1">
    <location>
        <begin position="230"/>
        <end position="255"/>
    </location>
</feature>